<evidence type="ECO:0000256" key="1">
    <source>
        <dbReference type="ARBA" id="ARBA00009764"/>
    </source>
</evidence>
<sequence length="514" mass="50046">MSTISGSSSSTSASAAAAAAQAAAAAALQQAGQSLIAGSTGNSTLDVQSLTTALVNAKVAGQAATLTAQAKNDNTQISAIGQLSSALSSLQISLAPLATGAFQSDFTATASGSGLTAHAGSGAVSGSYSIDVTQIAQAQSISSGAFTSTQAAGLGTGTLTIAVGDKSMSLNVTSSNNSLSSIAAAINGSSQNPGITATIVTGSDGSHLVLGSSTTGASSMINVTVSNLANDNGLSSLGVTSAAGTGASGASTITSAGTIAWNQTTAAQDAQFTINGTKATSSSNSVTSVLAGVTMNLGSTSVGTTQTLTVASDATSQISDVQSFVSSYNSLVSAMSSLSSFNSSASAGSQGGPLLGDSMLQTIRSTLGNLLGTSVSGSGVTASLSSIGISMNSDGTLSVDTSTLTSAVQNNPTQVGTLFNSTNGIAKQMNTDIATFTKTGGVIDIRTSALTADLKSVTTQSNSLTAYEALLTSQYSAQFTALNSLMATTNSNSQYLTQLFGGTNSEGALAKNAS</sequence>
<organism evidence="9 10">
    <name type="scientific">Paraburkholderia podalyriae</name>
    <dbReference type="NCBI Taxonomy" id="1938811"/>
    <lineage>
        <taxon>Bacteria</taxon>
        <taxon>Pseudomonadati</taxon>
        <taxon>Pseudomonadota</taxon>
        <taxon>Betaproteobacteria</taxon>
        <taxon>Burkholderiales</taxon>
        <taxon>Burkholderiaceae</taxon>
        <taxon>Paraburkholderia</taxon>
    </lineage>
</organism>
<gene>
    <name evidence="9" type="primary">fliD</name>
    <name evidence="9" type="ORF">F6X42_01665</name>
</gene>
<protein>
    <recommendedName>
        <fullName evidence="5">Flagellar hook-associated protein 2</fullName>
        <shortName evidence="5">HAP2</shortName>
    </recommendedName>
    <alternativeName>
        <fullName evidence="5">Flagellar cap protein</fullName>
    </alternativeName>
</protein>
<keyword evidence="9" id="KW-0969">Cilium</keyword>
<evidence type="ECO:0000313" key="9">
    <source>
        <dbReference type="EMBL" id="MBC8745380.1"/>
    </source>
</evidence>
<evidence type="ECO:0000313" key="10">
    <source>
        <dbReference type="Proteomes" id="UP000736373"/>
    </source>
</evidence>
<comment type="caution">
    <text evidence="9">The sequence shown here is derived from an EMBL/GenBank/DDBJ whole genome shotgun (WGS) entry which is preliminary data.</text>
</comment>
<evidence type="ECO:0000256" key="3">
    <source>
        <dbReference type="ARBA" id="ARBA00023054"/>
    </source>
</evidence>
<keyword evidence="3" id="KW-0175">Coiled coil</keyword>
<feature type="domain" description="Flagellar hook-associated protein 2 N-terminal" evidence="7">
    <location>
        <begin position="43"/>
        <end position="139"/>
    </location>
</feature>
<accession>A0ABR7PG83</accession>
<keyword evidence="10" id="KW-1185">Reference proteome</keyword>
<dbReference type="PANTHER" id="PTHR30288:SF0">
    <property type="entry name" value="FLAGELLAR HOOK-ASSOCIATED PROTEIN 2"/>
    <property type="match status" value="1"/>
</dbReference>
<comment type="similarity">
    <text evidence="1 5">Belongs to the FliD family.</text>
</comment>
<dbReference type="RefSeq" id="WP_187632526.1">
    <property type="nucleotide sequence ID" value="NZ_VZQQ01000001.1"/>
</dbReference>
<evidence type="ECO:0000256" key="6">
    <source>
        <dbReference type="SAM" id="SignalP"/>
    </source>
</evidence>
<keyword evidence="5" id="KW-0964">Secreted</keyword>
<dbReference type="Pfam" id="PF07195">
    <property type="entry name" value="FliD_C"/>
    <property type="match status" value="1"/>
</dbReference>
<comment type="subunit">
    <text evidence="2 5">Homopentamer.</text>
</comment>
<dbReference type="Pfam" id="PF02465">
    <property type="entry name" value="FliD_N"/>
    <property type="match status" value="1"/>
</dbReference>
<dbReference type="InterPro" id="IPR003481">
    <property type="entry name" value="FliD_N"/>
</dbReference>
<proteinExistence type="inferred from homology"/>
<keyword evidence="9" id="KW-0282">Flagellum</keyword>
<feature type="chain" id="PRO_5047091507" description="Flagellar hook-associated protein 2" evidence="6">
    <location>
        <begin position="18"/>
        <end position="514"/>
    </location>
</feature>
<comment type="subcellular location">
    <subcellularLocation>
        <location evidence="5">Secreted</location>
    </subcellularLocation>
    <subcellularLocation>
        <location evidence="5">Bacterial flagellum</location>
    </subcellularLocation>
</comment>
<reference evidence="9 10" key="1">
    <citation type="submission" date="2019-09" db="EMBL/GenBank/DDBJ databases">
        <title>Paraburkholderia podalyriae sp. nov., A South African Podalyria-associated rhizobium.</title>
        <authorList>
            <person name="Mavima L."/>
            <person name="Beukes C.W."/>
            <person name="Palmer M."/>
            <person name="De Meyer S.E."/>
            <person name="James E.K."/>
            <person name="Maluk M."/>
            <person name="Avontuur J.R."/>
            <person name="Chan W.Y."/>
            <person name="Venter S.N."/>
            <person name="Steenkamp E.T."/>
        </authorList>
    </citation>
    <scope>NUCLEOTIDE SEQUENCE [LARGE SCALE GENOMIC DNA]</scope>
    <source>
        <strain evidence="9 10">WC7.3b</strain>
    </source>
</reference>
<dbReference type="Proteomes" id="UP000736373">
    <property type="component" value="Unassembled WGS sequence"/>
</dbReference>
<evidence type="ECO:0000259" key="7">
    <source>
        <dbReference type="Pfam" id="PF02465"/>
    </source>
</evidence>
<evidence type="ECO:0000256" key="4">
    <source>
        <dbReference type="ARBA" id="ARBA00023143"/>
    </source>
</evidence>
<dbReference type="InterPro" id="IPR040026">
    <property type="entry name" value="FliD"/>
</dbReference>
<keyword evidence="4 5" id="KW-0975">Bacterial flagellum</keyword>
<name>A0ABR7PG83_9BURK</name>
<comment type="function">
    <text evidence="5">Required for morphogenesis and for the elongation of the flagellar filament by facilitating polymerization of the flagellin monomers at the tip of growing filament. Forms a capping structure, which prevents flagellin subunits (transported through the central channel of the flagellum) from leaking out without polymerization at the distal end.</text>
</comment>
<evidence type="ECO:0000256" key="2">
    <source>
        <dbReference type="ARBA" id="ARBA00011255"/>
    </source>
</evidence>
<keyword evidence="9" id="KW-0966">Cell projection</keyword>
<feature type="signal peptide" evidence="6">
    <location>
        <begin position="1"/>
        <end position="17"/>
    </location>
</feature>
<dbReference type="InterPro" id="IPR010809">
    <property type="entry name" value="FliD_C"/>
</dbReference>
<keyword evidence="6" id="KW-0732">Signal</keyword>
<dbReference type="EMBL" id="VZQQ01000001">
    <property type="protein sequence ID" value="MBC8745380.1"/>
    <property type="molecule type" value="Genomic_DNA"/>
</dbReference>
<feature type="domain" description="Flagellar hook-associated protein 2 C-terminal" evidence="8">
    <location>
        <begin position="267"/>
        <end position="490"/>
    </location>
</feature>
<dbReference type="PANTHER" id="PTHR30288">
    <property type="entry name" value="FLAGELLAR CAP/ASSEMBLY PROTEIN FLID"/>
    <property type="match status" value="1"/>
</dbReference>
<evidence type="ECO:0000259" key="8">
    <source>
        <dbReference type="Pfam" id="PF07195"/>
    </source>
</evidence>
<evidence type="ECO:0000256" key="5">
    <source>
        <dbReference type="RuleBase" id="RU362066"/>
    </source>
</evidence>